<accession>A0A927B7M8</accession>
<dbReference type="Pfam" id="PF06475">
    <property type="entry name" value="Glycolipid_bind"/>
    <property type="match status" value="1"/>
</dbReference>
<comment type="caution">
    <text evidence="1">The sequence shown here is derived from an EMBL/GenBank/DDBJ whole genome shotgun (WGS) entry which is preliminary data.</text>
</comment>
<name>A0A927B7M8_9BACT</name>
<reference evidence="1" key="1">
    <citation type="submission" date="2020-09" db="EMBL/GenBank/DDBJ databases">
        <authorList>
            <person name="Kim M.K."/>
        </authorList>
    </citation>
    <scope>NUCLEOTIDE SEQUENCE</scope>
    <source>
        <strain evidence="1">BT704</strain>
    </source>
</reference>
<sequence length="187" mass="21276">MTTARTVVWQAIQWTGLEYFILTPAEGGLLADGQLIGMYEGRPYSLHYQIRIDNRWAVREVIIRSDAANDVLIQLTTNGRGEWYDREGNLLPELAGCIDVDLTLSPFTNTLPIRRLRFLSEQPQQINVVYIDLPAGKISSVSQLYIRLTDDCYRFQQPDSSFSADLPVDADKMVIDYPNLFRRVSSG</sequence>
<dbReference type="SUPFAM" id="SSF159275">
    <property type="entry name" value="PA1994-like"/>
    <property type="match status" value="1"/>
</dbReference>
<dbReference type="Proteomes" id="UP000653797">
    <property type="component" value="Unassembled WGS sequence"/>
</dbReference>
<evidence type="ECO:0000313" key="1">
    <source>
        <dbReference type="EMBL" id="MBD2756657.1"/>
    </source>
</evidence>
<gene>
    <name evidence="1" type="ORF">IC230_27495</name>
</gene>
<keyword evidence="2" id="KW-1185">Reference proteome</keyword>
<protein>
    <submittedName>
        <fullName evidence="1">Glycolipid-binding domain-containing protein</fullName>
    </submittedName>
</protein>
<dbReference type="EMBL" id="JACXAA010000013">
    <property type="protein sequence ID" value="MBD2756657.1"/>
    <property type="molecule type" value="Genomic_DNA"/>
</dbReference>
<evidence type="ECO:0000313" key="2">
    <source>
        <dbReference type="Proteomes" id="UP000653797"/>
    </source>
</evidence>
<dbReference type="AlphaFoldDB" id="A0A927B7M8"/>
<dbReference type="RefSeq" id="WP_191042275.1">
    <property type="nucleotide sequence ID" value="NZ_JACXAA010000013.1"/>
</dbReference>
<organism evidence="1 2">
    <name type="scientific">Spirosoma validum</name>
    <dbReference type="NCBI Taxonomy" id="2771355"/>
    <lineage>
        <taxon>Bacteria</taxon>
        <taxon>Pseudomonadati</taxon>
        <taxon>Bacteroidota</taxon>
        <taxon>Cytophagia</taxon>
        <taxon>Cytophagales</taxon>
        <taxon>Cytophagaceae</taxon>
        <taxon>Spirosoma</taxon>
    </lineage>
</organism>
<proteinExistence type="predicted"/>
<dbReference type="InterPro" id="IPR009467">
    <property type="entry name" value="Glycolipid-bd_prot_put"/>
</dbReference>